<protein>
    <submittedName>
        <fullName evidence="2">DNA polymerase III, delta prime subunit</fullName>
    </submittedName>
</protein>
<dbReference type="GO" id="GO:0009360">
    <property type="term" value="C:DNA polymerase III complex"/>
    <property type="evidence" value="ECO:0007669"/>
    <property type="project" value="TreeGrafter"/>
</dbReference>
<dbReference type="Gene3D" id="3.40.50.300">
    <property type="entry name" value="P-loop containing nucleotide triphosphate hydrolases"/>
    <property type="match status" value="1"/>
</dbReference>
<dbReference type="Proteomes" id="UP000323671">
    <property type="component" value="Chromosome"/>
</dbReference>
<accession>A0A5C1E8V6</accession>
<dbReference type="Pfam" id="PF13177">
    <property type="entry name" value="DNA_pol3_delta2"/>
    <property type="match status" value="1"/>
</dbReference>
<gene>
    <name evidence="2" type="primary">holB</name>
    <name evidence="2" type="ORF">OTERR_15980</name>
</gene>
<dbReference type="NCBIfam" id="TIGR00678">
    <property type="entry name" value="holB"/>
    <property type="match status" value="1"/>
</dbReference>
<dbReference type="GO" id="GO:0008408">
    <property type="term" value="F:3'-5' exonuclease activity"/>
    <property type="evidence" value="ECO:0007669"/>
    <property type="project" value="InterPro"/>
</dbReference>
<dbReference type="GO" id="GO:0006261">
    <property type="term" value="P:DNA-templated DNA replication"/>
    <property type="evidence" value="ECO:0007669"/>
    <property type="project" value="TreeGrafter"/>
</dbReference>
<organism evidence="2 3">
    <name type="scientific">Oryzomicrobium terrae</name>
    <dbReference type="NCBI Taxonomy" id="1735038"/>
    <lineage>
        <taxon>Bacteria</taxon>
        <taxon>Pseudomonadati</taxon>
        <taxon>Pseudomonadota</taxon>
        <taxon>Betaproteobacteria</taxon>
        <taxon>Rhodocyclales</taxon>
        <taxon>Rhodocyclaceae</taxon>
        <taxon>Oryzomicrobium</taxon>
    </lineage>
</organism>
<evidence type="ECO:0000313" key="3">
    <source>
        <dbReference type="Proteomes" id="UP000323671"/>
    </source>
</evidence>
<feature type="region of interest" description="Disordered" evidence="1">
    <location>
        <begin position="86"/>
        <end position="105"/>
    </location>
</feature>
<evidence type="ECO:0000256" key="1">
    <source>
        <dbReference type="SAM" id="MobiDB-lite"/>
    </source>
</evidence>
<dbReference type="GO" id="GO:0003887">
    <property type="term" value="F:DNA-directed DNA polymerase activity"/>
    <property type="evidence" value="ECO:0007669"/>
    <property type="project" value="InterPro"/>
</dbReference>
<evidence type="ECO:0000313" key="2">
    <source>
        <dbReference type="EMBL" id="QEL65074.1"/>
    </source>
</evidence>
<dbReference type="EMBL" id="CP022579">
    <property type="protein sequence ID" value="QEL65074.1"/>
    <property type="molecule type" value="Genomic_DNA"/>
</dbReference>
<proteinExistence type="predicted"/>
<dbReference type="RefSeq" id="WP_149425421.1">
    <property type="nucleotide sequence ID" value="NZ_CP022579.1"/>
</dbReference>
<sequence>MSVLSLHQPLWEKLQARRSQLPHALLLHGQQGLGKLELARAFAASLLCDRPQPDGQACGDCPACHWLAQGNHPDFRLLQPAALAEDDGEGEGSAAASGSKKPSQQITIDQVRGLDDFLHVGTHRQGLRVVIVCPAEAMNRNTANALLKTLEEPLAATHFLLVSHEPDRLLPTIRSRCQAVAVATPERQTGVRWLEGAVPGLSDEDAARWLALAGGAPLLAADLAAPGEEGRGGKVTKSRSLTLLADLNAQLIQGSKMNPLSAAAALDKTLKADKEEGGRGGPGGLKLLVIWWQKWLVDLTLCSAGTPVRYFLGETTALRQLSEQADTEELFKFNRLLAKYKALSEHPLNTRLFLEELFSGYAAIFQGRPRRLS</sequence>
<name>A0A5C1E8V6_9RHOO</name>
<dbReference type="InterPro" id="IPR027417">
    <property type="entry name" value="P-loop_NTPase"/>
</dbReference>
<dbReference type="SUPFAM" id="SSF52540">
    <property type="entry name" value="P-loop containing nucleoside triphosphate hydrolases"/>
    <property type="match status" value="1"/>
</dbReference>
<keyword evidence="3" id="KW-1185">Reference proteome</keyword>
<reference evidence="2 3" key="1">
    <citation type="submission" date="2017-07" db="EMBL/GenBank/DDBJ databases">
        <title>Complete genome sequence of Oryzomicrobium terrae TPP412.</title>
        <authorList>
            <person name="Chiu L.-W."/>
            <person name="Lo K.-J."/>
            <person name="Tsai Y.-M."/>
            <person name="Lin S.-S."/>
            <person name="Kuo C.-H."/>
            <person name="Liu C.-T."/>
        </authorList>
    </citation>
    <scope>NUCLEOTIDE SEQUENCE [LARGE SCALE GENOMIC DNA]</scope>
    <source>
        <strain evidence="2 3">TPP412</strain>
    </source>
</reference>
<dbReference type="InterPro" id="IPR004622">
    <property type="entry name" value="DNA_pol_HolB"/>
</dbReference>
<dbReference type="KEGG" id="otr:OTERR_15980"/>
<dbReference type="AlphaFoldDB" id="A0A5C1E8V6"/>
<dbReference type="PANTHER" id="PTHR11669">
    <property type="entry name" value="REPLICATION FACTOR C / DNA POLYMERASE III GAMMA-TAU SUBUNIT"/>
    <property type="match status" value="1"/>
</dbReference>
<dbReference type="PANTHER" id="PTHR11669:SF8">
    <property type="entry name" value="DNA POLYMERASE III SUBUNIT DELTA"/>
    <property type="match status" value="1"/>
</dbReference>
<dbReference type="InterPro" id="IPR050238">
    <property type="entry name" value="DNA_Rep/Repair_Clamp_Loader"/>
</dbReference>